<feature type="compositionally biased region" description="Basic and acidic residues" evidence="1">
    <location>
        <begin position="62"/>
        <end position="72"/>
    </location>
</feature>
<feature type="region of interest" description="Disordered" evidence="1">
    <location>
        <begin position="21"/>
        <end position="81"/>
    </location>
</feature>
<organism evidence="2 3">
    <name type="scientific">Acorus calamus</name>
    <name type="common">Sweet flag</name>
    <dbReference type="NCBI Taxonomy" id="4465"/>
    <lineage>
        <taxon>Eukaryota</taxon>
        <taxon>Viridiplantae</taxon>
        <taxon>Streptophyta</taxon>
        <taxon>Embryophyta</taxon>
        <taxon>Tracheophyta</taxon>
        <taxon>Spermatophyta</taxon>
        <taxon>Magnoliopsida</taxon>
        <taxon>Liliopsida</taxon>
        <taxon>Acoraceae</taxon>
        <taxon>Acorus</taxon>
    </lineage>
</organism>
<reference evidence="2" key="2">
    <citation type="submission" date="2023-06" db="EMBL/GenBank/DDBJ databases">
        <authorList>
            <person name="Ma L."/>
            <person name="Liu K.-W."/>
            <person name="Li Z."/>
            <person name="Hsiao Y.-Y."/>
            <person name="Qi Y."/>
            <person name="Fu T."/>
            <person name="Tang G."/>
            <person name="Zhang D."/>
            <person name="Sun W.-H."/>
            <person name="Liu D.-K."/>
            <person name="Li Y."/>
            <person name="Chen G.-Z."/>
            <person name="Liu X.-D."/>
            <person name="Liao X.-Y."/>
            <person name="Jiang Y.-T."/>
            <person name="Yu X."/>
            <person name="Hao Y."/>
            <person name="Huang J."/>
            <person name="Zhao X.-W."/>
            <person name="Ke S."/>
            <person name="Chen Y.-Y."/>
            <person name="Wu W.-L."/>
            <person name="Hsu J.-L."/>
            <person name="Lin Y.-F."/>
            <person name="Huang M.-D."/>
            <person name="Li C.-Y."/>
            <person name="Huang L."/>
            <person name="Wang Z.-W."/>
            <person name="Zhao X."/>
            <person name="Zhong W.-Y."/>
            <person name="Peng D.-H."/>
            <person name="Ahmad S."/>
            <person name="Lan S."/>
            <person name="Zhang J.-S."/>
            <person name="Tsai W.-C."/>
            <person name="Van De Peer Y."/>
            <person name="Liu Z.-J."/>
        </authorList>
    </citation>
    <scope>NUCLEOTIDE SEQUENCE</scope>
    <source>
        <strain evidence="2">CP</strain>
        <tissue evidence="2">Leaves</tissue>
    </source>
</reference>
<reference evidence="2" key="1">
    <citation type="journal article" date="2023" name="Nat. Commun.">
        <title>Diploid and tetraploid genomes of Acorus and the evolution of monocots.</title>
        <authorList>
            <person name="Ma L."/>
            <person name="Liu K.W."/>
            <person name="Li Z."/>
            <person name="Hsiao Y.Y."/>
            <person name="Qi Y."/>
            <person name="Fu T."/>
            <person name="Tang G.D."/>
            <person name="Zhang D."/>
            <person name="Sun W.H."/>
            <person name="Liu D.K."/>
            <person name="Li Y."/>
            <person name="Chen G.Z."/>
            <person name="Liu X.D."/>
            <person name="Liao X.Y."/>
            <person name="Jiang Y.T."/>
            <person name="Yu X."/>
            <person name="Hao Y."/>
            <person name="Huang J."/>
            <person name="Zhao X.W."/>
            <person name="Ke S."/>
            <person name="Chen Y.Y."/>
            <person name="Wu W.L."/>
            <person name="Hsu J.L."/>
            <person name="Lin Y.F."/>
            <person name="Huang M.D."/>
            <person name="Li C.Y."/>
            <person name="Huang L."/>
            <person name="Wang Z.W."/>
            <person name="Zhao X."/>
            <person name="Zhong W.Y."/>
            <person name="Peng D.H."/>
            <person name="Ahmad S."/>
            <person name="Lan S."/>
            <person name="Zhang J.S."/>
            <person name="Tsai W.C."/>
            <person name="Van de Peer Y."/>
            <person name="Liu Z.J."/>
        </authorList>
    </citation>
    <scope>NUCLEOTIDE SEQUENCE</scope>
    <source>
        <strain evidence="2">CP</strain>
    </source>
</reference>
<name>A0AAV9E4X6_ACOCL</name>
<sequence length="184" mass="20469">MEDDFISPQKKANKLMSYAIKAQSSPSQKGNKKNSTSNLSNKFQILPSIQESSDTLQSTSSKDPEANKKESTRNIASEAIDVNLKEQSIDHLAAQEQVNSGSNIEEQTGDQEDIFPPSSMFVTPPSQNNGQHGTQMEDISLEVFLPFEETPLPGVKTLQHLKIVLKDWNKEVFGPVQYCLQNSR</sequence>
<gene>
    <name evidence="2" type="ORF">QJS10_CPA09g00981</name>
</gene>
<accession>A0AAV9E4X6</accession>
<comment type="caution">
    <text evidence="2">The sequence shown here is derived from an EMBL/GenBank/DDBJ whole genome shotgun (WGS) entry which is preliminary data.</text>
</comment>
<dbReference type="AlphaFoldDB" id="A0AAV9E4X6"/>
<keyword evidence="3" id="KW-1185">Reference proteome</keyword>
<evidence type="ECO:0000313" key="3">
    <source>
        <dbReference type="Proteomes" id="UP001180020"/>
    </source>
</evidence>
<feature type="compositionally biased region" description="Low complexity" evidence="1">
    <location>
        <begin position="33"/>
        <end position="42"/>
    </location>
</feature>
<dbReference type="EMBL" id="JAUJYO010000009">
    <property type="protein sequence ID" value="KAK1307980.1"/>
    <property type="molecule type" value="Genomic_DNA"/>
</dbReference>
<protein>
    <submittedName>
        <fullName evidence="2">Uncharacterized protein</fullName>
    </submittedName>
</protein>
<evidence type="ECO:0000313" key="2">
    <source>
        <dbReference type="EMBL" id="KAK1307980.1"/>
    </source>
</evidence>
<dbReference type="Proteomes" id="UP001180020">
    <property type="component" value="Unassembled WGS sequence"/>
</dbReference>
<evidence type="ECO:0000256" key="1">
    <source>
        <dbReference type="SAM" id="MobiDB-lite"/>
    </source>
</evidence>
<feature type="compositionally biased region" description="Polar residues" evidence="1">
    <location>
        <begin position="47"/>
        <end position="61"/>
    </location>
</feature>
<proteinExistence type="predicted"/>